<protein>
    <submittedName>
        <fullName evidence="6">Uncharacterized protein</fullName>
    </submittedName>
</protein>
<dbReference type="InterPro" id="IPR001099">
    <property type="entry name" value="Chalcone/stilbene_synt_N"/>
</dbReference>
<dbReference type="Pfam" id="PF00195">
    <property type="entry name" value="Chal_sti_synt_N"/>
    <property type="match status" value="1"/>
</dbReference>
<evidence type="ECO:0000259" key="4">
    <source>
        <dbReference type="Pfam" id="PF00195"/>
    </source>
</evidence>
<dbReference type="Pfam" id="PF02797">
    <property type="entry name" value="Chal_sti_synt_C"/>
    <property type="match status" value="1"/>
</dbReference>
<dbReference type="EMBL" id="OZ075132">
    <property type="protein sequence ID" value="CAL4984295.1"/>
    <property type="molecule type" value="Genomic_DNA"/>
</dbReference>
<proteinExistence type="inferred from homology"/>
<dbReference type="GO" id="GO:0010208">
    <property type="term" value="P:pollen wall assembly"/>
    <property type="evidence" value="ECO:0007669"/>
    <property type="project" value="UniProtKB-ARBA"/>
</dbReference>
<keyword evidence="3" id="KW-0012">Acyltransferase</keyword>
<keyword evidence="7" id="KW-1185">Reference proteome</keyword>
<name>A0ABC9ARQ8_9POAL</name>
<dbReference type="InterPro" id="IPR016039">
    <property type="entry name" value="Thiolase-like"/>
</dbReference>
<feature type="domain" description="Chalcone/stilbene synthase C-terminal" evidence="5">
    <location>
        <begin position="253"/>
        <end position="406"/>
    </location>
</feature>
<keyword evidence="3" id="KW-0808">Transferase</keyword>
<dbReference type="CDD" id="cd00831">
    <property type="entry name" value="CHS_like"/>
    <property type="match status" value="1"/>
</dbReference>
<dbReference type="Proteomes" id="UP001497457">
    <property type="component" value="Chromosome 22rd"/>
</dbReference>
<dbReference type="GO" id="GO:0016746">
    <property type="term" value="F:acyltransferase activity"/>
    <property type="evidence" value="ECO:0007669"/>
    <property type="project" value="UniProtKB-KW"/>
</dbReference>
<dbReference type="FunFam" id="3.40.47.10:FF:000014">
    <property type="entry name" value="Chalcone synthase 1"/>
    <property type="match status" value="1"/>
</dbReference>
<feature type="domain" description="Chalcone/stilbene synthase N-terminal" evidence="4">
    <location>
        <begin position="14"/>
        <end position="235"/>
    </location>
</feature>
<dbReference type="FunFam" id="3.40.47.10:FF:000025">
    <property type="entry name" value="Chalcone synthase 2"/>
    <property type="match status" value="1"/>
</dbReference>
<feature type="active site" description="Acyl-thioester intermediate" evidence="2">
    <location>
        <position position="171"/>
    </location>
</feature>
<comment type="similarity">
    <text evidence="1 3">Belongs to the thiolase-like superfamily. Chalcone/stilbene synthases family.</text>
</comment>
<evidence type="ECO:0000256" key="3">
    <source>
        <dbReference type="RuleBase" id="RU003633"/>
    </source>
</evidence>
<dbReference type="SUPFAM" id="SSF53901">
    <property type="entry name" value="Thiolase-like"/>
    <property type="match status" value="2"/>
</dbReference>
<evidence type="ECO:0000313" key="7">
    <source>
        <dbReference type="Proteomes" id="UP001497457"/>
    </source>
</evidence>
<dbReference type="PIRSF" id="PIRSF000451">
    <property type="entry name" value="PKS_III"/>
    <property type="match status" value="1"/>
</dbReference>
<reference evidence="7" key="1">
    <citation type="submission" date="2024-06" db="EMBL/GenBank/DDBJ databases">
        <authorList>
            <person name="Ryan C."/>
        </authorList>
    </citation>
    <scope>NUCLEOTIDE SEQUENCE [LARGE SCALE GENOMIC DNA]</scope>
</reference>
<gene>
    <name evidence="6" type="ORF">URODEC1_LOCUS57445</name>
</gene>
<evidence type="ECO:0000259" key="5">
    <source>
        <dbReference type="Pfam" id="PF02797"/>
    </source>
</evidence>
<dbReference type="InterPro" id="IPR012328">
    <property type="entry name" value="Chalcone/stilbene_synt_C"/>
</dbReference>
<organism evidence="6 7">
    <name type="scientific">Urochloa decumbens</name>
    <dbReference type="NCBI Taxonomy" id="240449"/>
    <lineage>
        <taxon>Eukaryota</taxon>
        <taxon>Viridiplantae</taxon>
        <taxon>Streptophyta</taxon>
        <taxon>Embryophyta</taxon>
        <taxon>Tracheophyta</taxon>
        <taxon>Spermatophyta</taxon>
        <taxon>Magnoliopsida</taxon>
        <taxon>Liliopsida</taxon>
        <taxon>Poales</taxon>
        <taxon>Poaceae</taxon>
        <taxon>PACMAD clade</taxon>
        <taxon>Panicoideae</taxon>
        <taxon>Panicodae</taxon>
        <taxon>Paniceae</taxon>
        <taxon>Melinidinae</taxon>
        <taxon>Urochloa</taxon>
    </lineage>
</organism>
<reference evidence="6 7" key="2">
    <citation type="submission" date="2024-10" db="EMBL/GenBank/DDBJ databases">
        <authorList>
            <person name="Ryan C."/>
        </authorList>
    </citation>
    <scope>NUCLEOTIDE SEQUENCE [LARGE SCALE GENOMIC DNA]</scope>
</reference>
<evidence type="ECO:0000313" key="6">
    <source>
        <dbReference type="EMBL" id="CAL4984295.1"/>
    </source>
</evidence>
<evidence type="ECO:0000256" key="2">
    <source>
        <dbReference type="PIRSR" id="PIRSR000451-1"/>
    </source>
</evidence>
<dbReference type="AlphaFoldDB" id="A0ABC9ARQ8"/>
<sequence length="412" mass="43725">MAASSRPADVLFEIHERQRADGSAAILAIGTAYPTNCIQQDEFTDWYFRVTKSEHLTKLKSKMKKICDNSGIQKRHFHHTEEMIGVHPEIIDRGAPSLGARQAISAVAAHNLAADAASRAISAWGRPAADITHLVVSTNAGAQEPGADIRLAELLGLRPAVRRTLLYLHGCSAGLAALRVAKDIAESNRGARVLAACTQAHLLLFSPPDDDAHIDILVTMAIFGDGAGAVIVGADDTDADPAGTVVERPVFHMVSVSQTTLPGTEQAVVINLTESGLADSRLSVEVPALVRGSVERCLTDTLAPLGLPNVGDGGWNGLFWALHPGGRAILDSYEGALGLEAGKLAASRQVLSEYGNMSGATVIFVLDEIRRRRQDESGKQEGKDCHWGVMSALGPGLTIETIVLHANGCHEN</sequence>
<dbReference type="InterPro" id="IPR011141">
    <property type="entry name" value="Polyketide_synthase_type-III"/>
</dbReference>
<dbReference type="Gene3D" id="3.40.47.10">
    <property type="match status" value="2"/>
</dbReference>
<evidence type="ECO:0000256" key="1">
    <source>
        <dbReference type="ARBA" id="ARBA00005531"/>
    </source>
</evidence>
<accession>A0ABC9ARQ8</accession>
<dbReference type="PANTHER" id="PTHR11877:SF60">
    <property type="entry name" value="TYPE III POLYKETIDE SYNTHASE B"/>
    <property type="match status" value="1"/>
</dbReference>
<dbReference type="PANTHER" id="PTHR11877">
    <property type="entry name" value="HYDROXYMETHYLGLUTARYL-COA SYNTHASE"/>
    <property type="match status" value="1"/>
</dbReference>